<dbReference type="EMBL" id="CP036402">
    <property type="protein sequence ID" value="QBI19073.1"/>
    <property type="molecule type" value="Genomic_DNA"/>
</dbReference>
<feature type="region of interest" description="Disordered" evidence="7">
    <location>
        <begin position="388"/>
        <end position="408"/>
    </location>
</feature>
<reference evidence="9 10" key="1">
    <citation type="submission" date="2019-01" db="EMBL/GenBank/DDBJ databases">
        <title>Egibacter rhizosphaerae EGI 80759T.</title>
        <authorList>
            <person name="Chen D.-D."/>
            <person name="Tian Y."/>
            <person name="Jiao J.-Y."/>
            <person name="Zhang X.-T."/>
            <person name="Zhang Y.-G."/>
            <person name="Zhang Y."/>
            <person name="Xiao M."/>
            <person name="Shu W.-S."/>
            <person name="Li W.-J."/>
        </authorList>
    </citation>
    <scope>NUCLEOTIDE SEQUENCE [LARGE SCALE GENOMIC DNA]</scope>
    <source>
        <strain evidence="9 10">EGI 80759</strain>
    </source>
</reference>
<dbReference type="Gene3D" id="3.20.20.70">
    <property type="entry name" value="Aldolase class I"/>
    <property type="match status" value="1"/>
</dbReference>
<dbReference type="SUPFAM" id="SSF51395">
    <property type="entry name" value="FMN-linked oxidoreductases"/>
    <property type="match status" value="1"/>
</dbReference>
<evidence type="ECO:0000256" key="7">
    <source>
        <dbReference type="SAM" id="MobiDB-lite"/>
    </source>
</evidence>
<dbReference type="KEGG" id="erz:ER308_05620"/>
<dbReference type="Gene3D" id="1.10.1200.80">
    <property type="entry name" value="Putative flavin oxidoreducatase, domain 2"/>
    <property type="match status" value="1"/>
</dbReference>
<organism evidence="9 10">
    <name type="scientific">Egibacter rhizosphaerae</name>
    <dbReference type="NCBI Taxonomy" id="1670831"/>
    <lineage>
        <taxon>Bacteria</taxon>
        <taxon>Bacillati</taxon>
        <taxon>Actinomycetota</taxon>
        <taxon>Nitriliruptoria</taxon>
        <taxon>Egibacterales</taxon>
        <taxon>Egibacteraceae</taxon>
        <taxon>Egibacter</taxon>
    </lineage>
</organism>
<dbReference type="InterPro" id="IPR013785">
    <property type="entry name" value="Aldolase_TIM"/>
</dbReference>
<keyword evidence="3" id="KW-0288">FMN</keyword>
<keyword evidence="2" id="KW-0285">Flavoprotein</keyword>
<evidence type="ECO:0000256" key="5">
    <source>
        <dbReference type="ARBA" id="ARBA00022857"/>
    </source>
</evidence>
<feature type="compositionally biased region" description="Low complexity" evidence="7">
    <location>
        <begin position="1"/>
        <end position="12"/>
    </location>
</feature>
<evidence type="ECO:0000256" key="2">
    <source>
        <dbReference type="ARBA" id="ARBA00022630"/>
    </source>
</evidence>
<dbReference type="InterPro" id="IPR004652">
    <property type="entry name" value="DusB-like"/>
</dbReference>
<dbReference type="GO" id="GO:0050660">
    <property type="term" value="F:flavin adenine dinucleotide binding"/>
    <property type="evidence" value="ECO:0007669"/>
    <property type="project" value="InterPro"/>
</dbReference>
<proteinExistence type="predicted"/>
<evidence type="ECO:0000256" key="3">
    <source>
        <dbReference type="ARBA" id="ARBA00022643"/>
    </source>
</evidence>
<gene>
    <name evidence="9" type="primary">dusB</name>
    <name evidence="9" type="ORF">ER308_05620</name>
</gene>
<dbReference type="CDD" id="cd02801">
    <property type="entry name" value="DUS_like_FMN"/>
    <property type="match status" value="1"/>
</dbReference>
<dbReference type="Pfam" id="PF01207">
    <property type="entry name" value="Dus"/>
    <property type="match status" value="1"/>
</dbReference>
<dbReference type="PROSITE" id="PS01136">
    <property type="entry name" value="UPF0034"/>
    <property type="match status" value="1"/>
</dbReference>
<keyword evidence="10" id="KW-1185">Reference proteome</keyword>
<evidence type="ECO:0000259" key="8">
    <source>
        <dbReference type="Pfam" id="PF01207"/>
    </source>
</evidence>
<keyword evidence="4" id="KW-0819">tRNA processing</keyword>
<feature type="region of interest" description="Disordered" evidence="7">
    <location>
        <begin position="1"/>
        <end position="33"/>
    </location>
</feature>
<feature type="compositionally biased region" description="Basic and acidic residues" evidence="7">
    <location>
        <begin position="396"/>
        <end position="408"/>
    </location>
</feature>
<sequence>MRGSTTARATSPGPAPTGGGSSRRHRSDGAPSWASVTLSIGPLSVDPPVVLAPMAGVTDAPFRVLCAEHGGGLYVSEMLTARGLVEGGERSWAMARHHPAEAPRSLQLYGSDPPVMGEAVRRLVAAGAVDHIDLNFGCPVAKITRAGGGAALPFKRRLLTAMVRAAVTNAGTVPVTVKMRLGLDDDRLTYLESGRIAADEGVAAIALHARTAEQGYAGFADWSTIARLREAVGDHVPVLGNGDIWAAQDAIDLVEATGCDGVVVGRGCLGRPWLFADLQRAFAGQPPLGPPELGTVATTIRRHLSLALDWYGDEAGTLRQFRKHLRWHLQGYPVGADVHKSAGQVETAADVDALVERLDPGLRVVPEAVAAPRGKTGKAGRLVLPHGWCDDPDEEPAVREPERAVSGG</sequence>
<keyword evidence="5" id="KW-0521">NADP</keyword>
<dbReference type="GO" id="GO:0003723">
    <property type="term" value="F:RNA binding"/>
    <property type="evidence" value="ECO:0007669"/>
    <property type="project" value="TreeGrafter"/>
</dbReference>
<evidence type="ECO:0000313" key="10">
    <source>
        <dbReference type="Proteomes" id="UP000291469"/>
    </source>
</evidence>
<protein>
    <submittedName>
        <fullName evidence="9">tRNA dihydrouridine synthase DusB</fullName>
    </submittedName>
</protein>
<dbReference type="OrthoDB" id="9764501at2"/>
<comment type="cofactor">
    <cofactor evidence="1">
        <name>FMN</name>
        <dbReference type="ChEBI" id="CHEBI:58210"/>
    </cofactor>
</comment>
<evidence type="ECO:0000256" key="1">
    <source>
        <dbReference type="ARBA" id="ARBA00001917"/>
    </source>
</evidence>
<evidence type="ECO:0000256" key="4">
    <source>
        <dbReference type="ARBA" id="ARBA00022694"/>
    </source>
</evidence>
<name>A0A411YCU6_9ACTN</name>
<dbReference type="InterPro" id="IPR035587">
    <property type="entry name" value="DUS-like_FMN-bd"/>
</dbReference>
<dbReference type="Proteomes" id="UP000291469">
    <property type="component" value="Chromosome"/>
</dbReference>
<dbReference type="AlphaFoldDB" id="A0A411YCU6"/>
<evidence type="ECO:0000313" key="9">
    <source>
        <dbReference type="EMBL" id="QBI19073.1"/>
    </source>
</evidence>
<evidence type="ECO:0000256" key="6">
    <source>
        <dbReference type="ARBA" id="ARBA00023002"/>
    </source>
</evidence>
<dbReference type="PANTHER" id="PTHR45846">
    <property type="entry name" value="TRNA-DIHYDROURIDINE(47) SYNTHASE [NAD(P)(+)]-LIKE"/>
    <property type="match status" value="1"/>
</dbReference>
<dbReference type="InterPro" id="IPR018517">
    <property type="entry name" value="tRNA_hU_synthase_CS"/>
</dbReference>
<keyword evidence="6" id="KW-0560">Oxidoreductase</keyword>
<dbReference type="NCBIfam" id="TIGR00737">
    <property type="entry name" value="nifR3_yhdG"/>
    <property type="match status" value="1"/>
</dbReference>
<dbReference type="PANTHER" id="PTHR45846:SF1">
    <property type="entry name" value="TRNA-DIHYDROURIDINE(47) SYNTHASE [NAD(P)(+)]-LIKE"/>
    <property type="match status" value="1"/>
</dbReference>
<dbReference type="InterPro" id="IPR024036">
    <property type="entry name" value="tRNA-dHydroUridine_Synthase_C"/>
</dbReference>
<feature type="domain" description="DUS-like FMN-binding" evidence="8">
    <location>
        <begin position="51"/>
        <end position="354"/>
    </location>
</feature>
<accession>A0A411YCU6</accession>
<dbReference type="GO" id="GO:0017150">
    <property type="term" value="F:tRNA dihydrouridine synthase activity"/>
    <property type="evidence" value="ECO:0007669"/>
    <property type="project" value="InterPro"/>
</dbReference>